<evidence type="ECO:0000313" key="2">
    <source>
        <dbReference type="Proteomes" id="UP000619743"/>
    </source>
</evidence>
<dbReference type="RefSeq" id="WP_087506568.1">
    <property type="nucleotide sequence ID" value="NZ_BMDX01000003.1"/>
</dbReference>
<dbReference type="Gene3D" id="3.50.50.60">
    <property type="entry name" value="FAD/NAD(P)-binding domain"/>
    <property type="match status" value="1"/>
</dbReference>
<evidence type="ECO:0008006" key="3">
    <source>
        <dbReference type="Google" id="ProtNLM"/>
    </source>
</evidence>
<protein>
    <recommendedName>
        <fullName evidence="3">FAD-dependent oxidoreductase</fullName>
    </recommendedName>
</protein>
<sequence>MTRVAVIGAGIAGLTAAKELQSLGYQVDVFEKSRGRGGRLASKRLSWATVDTGAQYFTARHPRFRREVSRWVDHGAAQPWQFTPHKLINGELHRSPDDTERFVGTPNMNSIAHQLATDLNLNLNITITSVERRNHSWYLTDQSEAEWGAYHWLVVAIPPAQARYLLAQHMSEVSEQEPLLLPCWATVLATKGAVCPTIQGVFGDKTVSWLSRLSAKPGRVKPAHSDDVWLLHFSPQHSADRQSDKSEQIIAEATSWLTTHLDSELAITHEYAHFWRYAHMATPNQQQNPNICQQQQLAVVGDWCQGGRIEGAYLSATNMVREMIA</sequence>
<evidence type="ECO:0000313" key="1">
    <source>
        <dbReference type="EMBL" id="GGA68216.1"/>
    </source>
</evidence>
<dbReference type="PRINTS" id="PR00419">
    <property type="entry name" value="ADXRDTASE"/>
</dbReference>
<dbReference type="PANTHER" id="PTHR16128">
    <property type="entry name" value="FAD/NAD(P)-BINDING OXIDOREDUCTASE FAMILY PROTEIN"/>
    <property type="match status" value="1"/>
</dbReference>
<dbReference type="AlphaFoldDB" id="A0A8J2U2V4"/>
<dbReference type="EMBL" id="BMDX01000003">
    <property type="protein sequence ID" value="GGA68216.1"/>
    <property type="molecule type" value="Genomic_DNA"/>
</dbReference>
<dbReference type="PANTHER" id="PTHR16128:SF5">
    <property type="entry name" value="FAD_NAD(P)-BINDING OXIDOREDUCTASE FAMILY PROTEIN"/>
    <property type="match status" value="1"/>
</dbReference>
<reference evidence="2" key="1">
    <citation type="journal article" date="2019" name="Int. J. Syst. Evol. Microbiol.">
        <title>The Global Catalogue of Microorganisms (GCM) 10K type strain sequencing project: providing services to taxonomists for standard genome sequencing and annotation.</title>
        <authorList>
            <consortium name="The Broad Institute Genomics Platform"/>
            <consortium name="The Broad Institute Genome Sequencing Center for Infectious Disease"/>
            <person name="Wu L."/>
            <person name="Ma J."/>
        </authorList>
    </citation>
    <scope>NUCLEOTIDE SEQUENCE [LARGE SCALE GENOMIC DNA]</scope>
    <source>
        <strain evidence="2">CGMCC 1.10130</strain>
    </source>
</reference>
<organism evidence="1 2">
    <name type="scientific">Neiella marina</name>
    <dbReference type="NCBI Taxonomy" id="508461"/>
    <lineage>
        <taxon>Bacteria</taxon>
        <taxon>Pseudomonadati</taxon>
        <taxon>Pseudomonadota</taxon>
        <taxon>Gammaproteobacteria</taxon>
        <taxon>Alteromonadales</taxon>
        <taxon>Echinimonadaceae</taxon>
        <taxon>Neiella</taxon>
    </lineage>
</organism>
<dbReference type="Proteomes" id="UP000619743">
    <property type="component" value="Unassembled WGS sequence"/>
</dbReference>
<proteinExistence type="predicted"/>
<comment type="caution">
    <text evidence="1">The sequence shown here is derived from an EMBL/GenBank/DDBJ whole genome shotgun (WGS) entry which is preliminary data.</text>
</comment>
<dbReference type="Pfam" id="PF13450">
    <property type="entry name" value="NAD_binding_8"/>
    <property type="match status" value="1"/>
</dbReference>
<gene>
    <name evidence="1" type="ORF">GCM10011369_07330</name>
</gene>
<dbReference type="SUPFAM" id="SSF51905">
    <property type="entry name" value="FAD/NAD(P)-binding domain"/>
    <property type="match status" value="1"/>
</dbReference>
<name>A0A8J2U2V4_9GAMM</name>
<accession>A0A8J2U2V4</accession>
<dbReference type="OrthoDB" id="5792777at2"/>
<dbReference type="InterPro" id="IPR036188">
    <property type="entry name" value="FAD/NAD-bd_sf"/>
</dbReference>
<dbReference type="Gene3D" id="3.90.660.10">
    <property type="match status" value="1"/>
</dbReference>
<keyword evidence="2" id="KW-1185">Reference proteome</keyword>